<reference evidence="2" key="1">
    <citation type="submission" date="2022-07" db="EMBL/GenBank/DDBJ databases">
        <title>The genome of Lyophyllum shimeji provides insight into the initial evolution of ectomycorrhizal fungal genome.</title>
        <authorList>
            <person name="Kobayashi Y."/>
            <person name="Shibata T."/>
            <person name="Hirakawa H."/>
            <person name="Shigenobu S."/>
            <person name="Nishiyama T."/>
            <person name="Yamada A."/>
            <person name="Hasebe M."/>
            <person name="Kawaguchi M."/>
        </authorList>
    </citation>
    <scope>NUCLEOTIDE SEQUENCE</scope>
    <source>
        <strain evidence="2">AT787</strain>
    </source>
</reference>
<dbReference type="SUPFAM" id="SSF56112">
    <property type="entry name" value="Protein kinase-like (PK-like)"/>
    <property type="match status" value="1"/>
</dbReference>
<keyword evidence="2" id="KW-0808">Transferase</keyword>
<dbReference type="Pfam" id="PF17667">
    <property type="entry name" value="Pkinase_fungal"/>
    <property type="match status" value="1"/>
</dbReference>
<dbReference type="InterPro" id="IPR011009">
    <property type="entry name" value="Kinase-like_dom_sf"/>
</dbReference>
<evidence type="ECO:0000313" key="2">
    <source>
        <dbReference type="EMBL" id="GLB40661.1"/>
    </source>
</evidence>
<sequence>MMTAVAHAFTAHQQAYEKCGIIHRDISAANILITDDGGGILNDGDLAPSHQADGQHGGLPRHERTGTWAFMPCLLQGGRSNAHTIQDDMESFVHIVLYHSVRYLPHNKTNVLEAILEQIFDDVLVDRKGVRRGGGNKYALFRLRGEHCMFSGFQLVDHPPLNAWIEGAIESVGEWLEAVAPKRPKPTEEDLKTLQLITHQPLVDLFDRCLAQAGWPMDDKAVDRMRRRVFR</sequence>
<dbReference type="PROSITE" id="PS50011">
    <property type="entry name" value="PROTEIN_KINASE_DOM"/>
    <property type="match status" value="1"/>
</dbReference>
<dbReference type="InterPro" id="IPR000719">
    <property type="entry name" value="Prot_kinase_dom"/>
</dbReference>
<dbReference type="GO" id="GO:0005524">
    <property type="term" value="F:ATP binding"/>
    <property type="evidence" value="ECO:0007669"/>
    <property type="project" value="InterPro"/>
</dbReference>
<organism evidence="2 3">
    <name type="scientific">Lyophyllum shimeji</name>
    <name type="common">Hon-shimeji</name>
    <name type="synonym">Tricholoma shimeji</name>
    <dbReference type="NCBI Taxonomy" id="47721"/>
    <lineage>
        <taxon>Eukaryota</taxon>
        <taxon>Fungi</taxon>
        <taxon>Dikarya</taxon>
        <taxon>Basidiomycota</taxon>
        <taxon>Agaricomycotina</taxon>
        <taxon>Agaricomycetes</taxon>
        <taxon>Agaricomycetidae</taxon>
        <taxon>Agaricales</taxon>
        <taxon>Tricholomatineae</taxon>
        <taxon>Lyophyllaceae</taxon>
        <taxon>Lyophyllum</taxon>
    </lineage>
</organism>
<feature type="domain" description="Protein kinase" evidence="1">
    <location>
        <begin position="1"/>
        <end position="202"/>
    </location>
</feature>
<evidence type="ECO:0000313" key="3">
    <source>
        <dbReference type="Proteomes" id="UP001063166"/>
    </source>
</evidence>
<dbReference type="OrthoDB" id="2747778at2759"/>
<comment type="caution">
    <text evidence="2">The sequence shown here is derived from an EMBL/GenBank/DDBJ whole genome shotgun (WGS) entry which is preliminary data.</text>
</comment>
<dbReference type="AlphaFoldDB" id="A0A9P3URZ5"/>
<protein>
    <submittedName>
        <fullName evidence="2">Other 1 protein kinase</fullName>
    </submittedName>
</protein>
<name>A0A9P3URZ5_LYOSH</name>
<dbReference type="PROSITE" id="PS00109">
    <property type="entry name" value="PROTEIN_KINASE_TYR"/>
    <property type="match status" value="1"/>
</dbReference>
<keyword evidence="3" id="KW-1185">Reference proteome</keyword>
<evidence type="ECO:0000259" key="1">
    <source>
        <dbReference type="PROSITE" id="PS50011"/>
    </source>
</evidence>
<dbReference type="Proteomes" id="UP001063166">
    <property type="component" value="Unassembled WGS sequence"/>
</dbReference>
<keyword evidence="2" id="KW-0418">Kinase</keyword>
<accession>A0A9P3URZ5</accession>
<dbReference type="InterPro" id="IPR008266">
    <property type="entry name" value="Tyr_kinase_AS"/>
</dbReference>
<dbReference type="GO" id="GO:0004672">
    <property type="term" value="F:protein kinase activity"/>
    <property type="evidence" value="ECO:0007669"/>
    <property type="project" value="InterPro"/>
</dbReference>
<dbReference type="EMBL" id="BRPK01000008">
    <property type="protein sequence ID" value="GLB40661.1"/>
    <property type="molecule type" value="Genomic_DNA"/>
</dbReference>
<dbReference type="Gene3D" id="1.10.510.10">
    <property type="entry name" value="Transferase(Phosphotransferase) domain 1"/>
    <property type="match status" value="1"/>
</dbReference>
<proteinExistence type="predicted"/>
<gene>
    <name evidence="2" type="ORF">LshimejAT787_0805320</name>
</gene>
<dbReference type="InterPro" id="IPR040976">
    <property type="entry name" value="Pkinase_fungal"/>
</dbReference>